<evidence type="ECO:0000313" key="3">
    <source>
        <dbReference type="Proteomes" id="UP001321473"/>
    </source>
</evidence>
<organism evidence="2 3">
    <name type="scientific">Amblyomma americanum</name>
    <name type="common">Lone star tick</name>
    <dbReference type="NCBI Taxonomy" id="6943"/>
    <lineage>
        <taxon>Eukaryota</taxon>
        <taxon>Metazoa</taxon>
        <taxon>Ecdysozoa</taxon>
        <taxon>Arthropoda</taxon>
        <taxon>Chelicerata</taxon>
        <taxon>Arachnida</taxon>
        <taxon>Acari</taxon>
        <taxon>Parasitiformes</taxon>
        <taxon>Ixodida</taxon>
        <taxon>Ixodoidea</taxon>
        <taxon>Ixodidae</taxon>
        <taxon>Amblyomminae</taxon>
        <taxon>Amblyomma</taxon>
    </lineage>
</organism>
<gene>
    <name evidence="2" type="ORF">V5799_032713</name>
</gene>
<protein>
    <submittedName>
        <fullName evidence="2">Uncharacterized protein</fullName>
    </submittedName>
</protein>
<sequence length="78" mass="8376">MEGGAGGTRAEGDCSRAAAVCCQAHTFLAAEAWGFSYKSEEPRRTPGMPSSRGCQPRRRRTHLRQPGSLGRSAEKLLA</sequence>
<dbReference type="AlphaFoldDB" id="A0AAQ4DQD7"/>
<evidence type="ECO:0000313" key="2">
    <source>
        <dbReference type="EMBL" id="KAK8764677.1"/>
    </source>
</evidence>
<accession>A0AAQ4DQD7</accession>
<keyword evidence="3" id="KW-1185">Reference proteome</keyword>
<reference evidence="2 3" key="1">
    <citation type="journal article" date="2023" name="Arcadia Sci">
        <title>De novo assembly of a long-read Amblyomma americanum tick genome.</title>
        <authorList>
            <person name="Chou S."/>
            <person name="Poskanzer K.E."/>
            <person name="Rollins M."/>
            <person name="Thuy-Boun P.S."/>
        </authorList>
    </citation>
    <scope>NUCLEOTIDE SEQUENCE [LARGE SCALE GENOMIC DNA]</scope>
    <source>
        <strain evidence="2">F_SG_1</strain>
        <tissue evidence="2">Salivary glands</tissue>
    </source>
</reference>
<comment type="caution">
    <text evidence="2">The sequence shown here is derived from an EMBL/GenBank/DDBJ whole genome shotgun (WGS) entry which is preliminary data.</text>
</comment>
<feature type="non-terminal residue" evidence="2">
    <location>
        <position position="78"/>
    </location>
</feature>
<evidence type="ECO:0000256" key="1">
    <source>
        <dbReference type="SAM" id="MobiDB-lite"/>
    </source>
</evidence>
<dbReference type="EMBL" id="JARKHS020028106">
    <property type="protein sequence ID" value="KAK8764677.1"/>
    <property type="molecule type" value="Genomic_DNA"/>
</dbReference>
<dbReference type="Proteomes" id="UP001321473">
    <property type="component" value="Unassembled WGS sequence"/>
</dbReference>
<name>A0AAQ4DQD7_AMBAM</name>
<feature type="region of interest" description="Disordered" evidence="1">
    <location>
        <begin position="38"/>
        <end position="78"/>
    </location>
</feature>
<proteinExistence type="predicted"/>